<dbReference type="InterPro" id="IPR033121">
    <property type="entry name" value="PEPTIDASE_A1"/>
</dbReference>
<gene>
    <name evidence="6" type="ORF">ACJIZ3_007388</name>
</gene>
<reference evidence="6 7" key="1">
    <citation type="submission" date="2024-12" db="EMBL/GenBank/DDBJ databases">
        <title>The unique morphological basis and parallel evolutionary history of personate flowers in Penstemon.</title>
        <authorList>
            <person name="Depatie T.H."/>
            <person name="Wessinger C.A."/>
        </authorList>
    </citation>
    <scope>NUCLEOTIDE SEQUENCE [LARGE SCALE GENOMIC DNA]</scope>
    <source>
        <strain evidence="6">WTNN_2</strain>
        <tissue evidence="6">Leaf</tissue>
    </source>
</reference>
<protein>
    <recommendedName>
        <fullName evidence="5">Peptidase A1 domain-containing protein</fullName>
    </recommendedName>
</protein>
<dbReference type="EMBL" id="JBJXBP010000007">
    <property type="protein sequence ID" value="KAL3821483.1"/>
    <property type="molecule type" value="Genomic_DNA"/>
</dbReference>
<dbReference type="InterPro" id="IPR051708">
    <property type="entry name" value="Plant_Aspart_Prot_A1"/>
</dbReference>
<evidence type="ECO:0000256" key="4">
    <source>
        <dbReference type="SAM" id="SignalP"/>
    </source>
</evidence>
<dbReference type="PANTHER" id="PTHR47967">
    <property type="entry name" value="OS07G0603500 PROTEIN-RELATED"/>
    <property type="match status" value="1"/>
</dbReference>
<feature type="domain" description="Peptidase A1" evidence="5">
    <location>
        <begin position="56"/>
        <end position="388"/>
    </location>
</feature>
<keyword evidence="7" id="KW-1185">Reference proteome</keyword>
<feature type="chain" id="PRO_5044870156" description="Peptidase A1 domain-containing protein" evidence="4">
    <location>
        <begin position="20"/>
        <end position="399"/>
    </location>
</feature>
<evidence type="ECO:0000256" key="1">
    <source>
        <dbReference type="ARBA" id="ARBA00007447"/>
    </source>
</evidence>
<evidence type="ECO:0000259" key="5">
    <source>
        <dbReference type="PROSITE" id="PS51767"/>
    </source>
</evidence>
<dbReference type="GO" id="GO:0008233">
    <property type="term" value="F:peptidase activity"/>
    <property type="evidence" value="ECO:0007669"/>
    <property type="project" value="UniProtKB-KW"/>
</dbReference>
<sequence length="399" mass="45201">MVTKLFISLFLAVLSHCQCNNVLKSAGFSLNLVAENSSTDYLFSNAIAYGPIPTRYTIDVAIGTPGTVRRLSLDIKGSITWTQCKPCITCFKQTYSFFDPRKSTSYKKVTSDPHNLFWKSDNGEYRFKSGFDNGLSISGIASIENFTFTGNLALKGIVFGCANKYKPYNRRGQFFDRPSIAGILGLNRSPTSLVSQLGSQRFSYCFPNFNVPPQRSGLIRFGDRVIENVHLQKTDLLSHTYPLYSVNLLKISIAGCILCIPKNILPSPFYLDLGIRYSRIKIEAYNEVLKALQGYFRRYNLTKVANSPSSDTHLCYRLSQGFKEYTKMVLHFPGANFEIGRENLFLFMKDRFRLALMSTRRLQNILATYQMQNVRFIYDNGNDKLLFGGEDCPTVDTSN</sequence>
<dbReference type="InterPro" id="IPR021109">
    <property type="entry name" value="Peptidase_aspartic_dom_sf"/>
</dbReference>
<dbReference type="PROSITE" id="PS51767">
    <property type="entry name" value="PEPTIDASE_A1"/>
    <property type="match status" value="1"/>
</dbReference>
<dbReference type="Pfam" id="PF14543">
    <property type="entry name" value="TAXi_N"/>
    <property type="match status" value="1"/>
</dbReference>
<dbReference type="InterPro" id="IPR032861">
    <property type="entry name" value="TAXi_N"/>
</dbReference>
<keyword evidence="2" id="KW-0645">Protease</keyword>
<dbReference type="Gene3D" id="2.40.70.10">
    <property type="entry name" value="Acid Proteases"/>
    <property type="match status" value="2"/>
</dbReference>
<feature type="signal peptide" evidence="4">
    <location>
        <begin position="1"/>
        <end position="19"/>
    </location>
</feature>
<evidence type="ECO:0000313" key="6">
    <source>
        <dbReference type="EMBL" id="KAL3821483.1"/>
    </source>
</evidence>
<dbReference type="InterPro" id="IPR032799">
    <property type="entry name" value="TAXi_C"/>
</dbReference>
<evidence type="ECO:0000256" key="3">
    <source>
        <dbReference type="ARBA" id="ARBA00022801"/>
    </source>
</evidence>
<comment type="similarity">
    <text evidence="1">Belongs to the peptidase A1 family.</text>
</comment>
<accession>A0ABD3SAD1</accession>
<keyword evidence="4" id="KW-0732">Signal</keyword>
<comment type="caution">
    <text evidence="6">The sequence shown here is derived from an EMBL/GenBank/DDBJ whole genome shotgun (WGS) entry which is preliminary data.</text>
</comment>
<dbReference type="SUPFAM" id="SSF50630">
    <property type="entry name" value="Acid proteases"/>
    <property type="match status" value="1"/>
</dbReference>
<evidence type="ECO:0000313" key="7">
    <source>
        <dbReference type="Proteomes" id="UP001634393"/>
    </source>
</evidence>
<keyword evidence="3" id="KW-0378">Hydrolase</keyword>
<dbReference type="Proteomes" id="UP001634393">
    <property type="component" value="Unassembled WGS sequence"/>
</dbReference>
<proteinExistence type="inferred from homology"/>
<dbReference type="PANTHER" id="PTHR47967:SF123">
    <property type="entry name" value="ASPARTIC PROTEINASE NEPENTHESIN-1-LIKE"/>
    <property type="match status" value="1"/>
</dbReference>
<evidence type="ECO:0000256" key="2">
    <source>
        <dbReference type="ARBA" id="ARBA00022670"/>
    </source>
</evidence>
<organism evidence="6 7">
    <name type="scientific">Penstemon smallii</name>
    <dbReference type="NCBI Taxonomy" id="265156"/>
    <lineage>
        <taxon>Eukaryota</taxon>
        <taxon>Viridiplantae</taxon>
        <taxon>Streptophyta</taxon>
        <taxon>Embryophyta</taxon>
        <taxon>Tracheophyta</taxon>
        <taxon>Spermatophyta</taxon>
        <taxon>Magnoliopsida</taxon>
        <taxon>eudicotyledons</taxon>
        <taxon>Gunneridae</taxon>
        <taxon>Pentapetalae</taxon>
        <taxon>asterids</taxon>
        <taxon>lamiids</taxon>
        <taxon>Lamiales</taxon>
        <taxon>Plantaginaceae</taxon>
        <taxon>Cheloneae</taxon>
        <taxon>Penstemon</taxon>
    </lineage>
</organism>
<dbReference type="Pfam" id="PF14541">
    <property type="entry name" value="TAXi_C"/>
    <property type="match status" value="1"/>
</dbReference>
<dbReference type="GO" id="GO:0006508">
    <property type="term" value="P:proteolysis"/>
    <property type="evidence" value="ECO:0007669"/>
    <property type="project" value="UniProtKB-KW"/>
</dbReference>
<name>A0ABD3SAD1_9LAMI</name>
<dbReference type="AlphaFoldDB" id="A0ABD3SAD1"/>